<dbReference type="EMBL" id="CAKOAT010318487">
    <property type="protein sequence ID" value="CAH8361873.1"/>
    <property type="molecule type" value="Genomic_DNA"/>
</dbReference>
<dbReference type="PANTHER" id="PTHR31111:SF68">
    <property type="entry name" value="F-BOX DOMAIN-CONTAINING PROTEIN"/>
    <property type="match status" value="1"/>
</dbReference>
<comment type="caution">
    <text evidence="2">The sequence shown here is derived from an EMBL/GenBank/DDBJ whole genome shotgun (WGS) entry which is preliminary data.</text>
</comment>
<sequence length="111" mass="12710">MERQKSKLAKNKNISDDVRTSGEASIPLNLIPEILKDVPVKTLERFLCVSKPWGSIIRNGDFVKSYLIKSSTRPQSLIFTFKSRRHSKRFFFSWSQGQDGDESLSCDQVTI</sequence>
<keyword evidence="3" id="KW-1185">Reference proteome</keyword>
<feature type="domain" description="F-box" evidence="1">
    <location>
        <begin position="25"/>
        <end position="62"/>
    </location>
</feature>
<evidence type="ECO:0000313" key="3">
    <source>
        <dbReference type="Proteomes" id="UP001642260"/>
    </source>
</evidence>
<reference evidence="2 3" key="1">
    <citation type="submission" date="2022-03" db="EMBL/GenBank/DDBJ databases">
        <authorList>
            <person name="Macdonald S."/>
            <person name="Ahmed S."/>
            <person name="Newling K."/>
        </authorList>
    </citation>
    <scope>NUCLEOTIDE SEQUENCE [LARGE SCALE GENOMIC DNA]</scope>
</reference>
<name>A0ABC8L0Z5_ERUVS</name>
<dbReference type="Proteomes" id="UP001642260">
    <property type="component" value="Unassembled WGS sequence"/>
</dbReference>
<accession>A0ABC8L0Z5</accession>
<evidence type="ECO:0000259" key="1">
    <source>
        <dbReference type="Pfam" id="PF00646"/>
    </source>
</evidence>
<gene>
    <name evidence="2" type="ORF">ERUC_LOCUS27629</name>
</gene>
<dbReference type="InterPro" id="IPR036047">
    <property type="entry name" value="F-box-like_dom_sf"/>
</dbReference>
<dbReference type="SUPFAM" id="SSF81383">
    <property type="entry name" value="F-box domain"/>
    <property type="match status" value="1"/>
</dbReference>
<dbReference type="AlphaFoldDB" id="A0ABC8L0Z5"/>
<organism evidence="2 3">
    <name type="scientific">Eruca vesicaria subsp. sativa</name>
    <name type="common">Garden rocket</name>
    <name type="synonym">Eruca sativa</name>
    <dbReference type="NCBI Taxonomy" id="29727"/>
    <lineage>
        <taxon>Eukaryota</taxon>
        <taxon>Viridiplantae</taxon>
        <taxon>Streptophyta</taxon>
        <taxon>Embryophyta</taxon>
        <taxon>Tracheophyta</taxon>
        <taxon>Spermatophyta</taxon>
        <taxon>Magnoliopsida</taxon>
        <taxon>eudicotyledons</taxon>
        <taxon>Gunneridae</taxon>
        <taxon>Pentapetalae</taxon>
        <taxon>rosids</taxon>
        <taxon>malvids</taxon>
        <taxon>Brassicales</taxon>
        <taxon>Brassicaceae</taxon>
        <taxon>Brassiceae</taxon>
        <taxon>Eruca</taxon>
    </lineage>
</organism>
<proteinExistence type="predicted"/>
<dbReference type="Pfam" id="PF00646">
    <property type="entry name" value="F-box"/>
    <property type="match status" value="1"/>
</dbReference>
<evidence type="ECO:0000313" key="2">
    <source>
        <dbReference type="EMBL" id="CAH8361873.1"/>
    </source>
</evidence>
<dbReference type="InterPro" id="IPR001810">
    <property type="entry name" value="F-box_dom"/>
</dbReference>
<dbReference type="PANTHER" id="PTHR31111">
    <property type="entry name" value="BNAA05G37150D PROTEIN-RELATED"/>
    <property type="match status" value="1"/>
</dbReference>
<protein>
    <recommendedName>
        <fullName evidence="1">F-box domain-containing protein</fullName>
    </recommendedName>
</protein>